<evidence type="ECO:0000313" key="2">
    <source>
        <dbReference type="Proteomes" id="UP001150266"/>
    </source>
</evidence>
<accession>A0A9W9APW3</accession>
<dbReference type="AlphaFoldDB" id="A0A9W9APW3"/>
<sequence>MAAYRMSPISTVSLLENNTLSTSAVVVALFAANCRVHSDDHLRPRSNSDIQPRWIHTARAFKSTGQTALTAIFTRVHKFLLEFMHSAILRVGCHLSVYTPLIAIRNHVKTLSLYFYRSWHLWIPWQRRTLSYSTYPTLQAEQCYWDSSRLFKRRLQSLDARFCDSQFSSKDDYEEHVPVISSYQPALPPLRTSSSRNERFNTGTDSNFYHRLNGKEGTDKTTKEYYLPTKAFRKWYRMTYPDQPPLDPLEASRLKNTYTTAERREIYRLSRLICNKKAYQVDNNLLDGRRYRYRDMWDTWQEENSSSEVEVVFEEMQ</sequence>
<protein>
    <submittedName>
        <fullName evidence="1">Uncharacterized protein</fullName>
    </submittedName>
</protein>
<dbReference type="Proteomes" id="UP001150266">
    <property type="component" value="Unassembled WGS sequence"/>
</dbReference>
<gene>
    <name evidence="1" type="ORF">J3R30DRAFT_3401316</name>
</gene>
<reference evidence="1" key="1">
    <citation type="submission" date="2022-08" db="EMBL/GenBank/DDBJ databases">
        <title>A Global Phylogenomic Analysis of the Shiitake Genus Lentinula.</title>
        <authorList>
            <consortium name="DOE Joint Genome Institute"/>
            <person name="Sierra-Patev S."/>
            <person name="Min B."/>
            <person name="Naranjo-Ortiz M."/>
            <person name="Looney B."/>
            <person name="Konkel Z."/>
            <person name="Slot J.C."/>
            <person name="Sakamoto Y."/>
            <person name="Steenwyk J.L."/>
            <person name="Rokas A."/>
            <person name="Carro J."/>
            <person name="Camarero S."/>
            <person name="Ferreira P."/>
            <person name="Molpeceres G."/>
            <person name="Ruiz-Duenas F.J."/>
            <person name="Serrano A."/>
            <person name="Henrissat B."/>
            <person name="Drula E."/>
            <person name="Hughes K.W."/>
            <person name="Mata J.L."/>
            <person name="Ishikawa N.K."/>
            <person name="Vargas-Isla R."/>
            <person name="Ushijima S."/>
            <person name="Smith C.A."/>
            <person name="Ahrendt S."/>
            <person name="Andreopoulos W."/>
            <person name="He G."/>
            <person name="Labutti K."/>
            <person name="Lipzen A."/>
            <person name="Ng V."/>
            <person name="Riley R."/>
            <person name="Sandor L."/>
            <person name="Barry K."/>
            <person name="Martinez A.T."/>
            <person name="Xiao Y."/>
            <person name="Gibbons J.G."/>
            <person name="Terashima K."/>
            <person name="Grigoriev I.V."/>
            <person name="Hibbett D.S."/>
        </authorList>
    </citation>
    <scope>NUCLEOTIDE SEQUENCE</scope>
    <source>
        <strain evidence="1">JLM2183</strain>
    </source>
</reference>
<keyword evidence="2" id="KW-1185">Reference proteome</keyword>
<comment type="caution">
    <text evidence="1">The sequence shown here is derived from an EMBL/GenBank/DDBJ whole genome shotgun (WGS) entry which is preliminary data.</text>
</comment>
<name>A0A9W9APW3_9AGAR</name>
<evidence type="ECO:0000313" key="1">
    <source>
        <dbReference type="EMBL" id="KAJ4485530.1"/>
    </source>
</evidence>
<dbReference type="OrthoDB" id="3243439at2759"/>
<organism evidence="1 2">
    <name type="scientific">Lentinula aciculospora</name>
    <dbReference type="NCBI Taxonomy" id="153920"/>
    <lineage>
        <taxon>Eukaryota</taxon>
        <taxon>Fungi</taxon>
        <taxon>Dikarya</taxon>
        <taxon>Basidiomycota</taxon>
        <taxon>Agaricomycotina</taxon>
        <taxon>Agaricomycetes</taxon>
        <taxon>Agaricomycetidae</taxon>
        <taxon>Agaricales</taxon>
        <taxon>Marasmiineae</taxon>
        <taxon>Omphalotaceae</taxon>
        <taxon>Lentinula</taxon>
    </lineage>
</organism>
<proteinExistence type="predicted"/>
<dbReference type="EMBL" id="JAOTPV010000003">
    <property type="protein sequence ID" value="KAJ4485530.1"/>
    <property type="molecule type" value="Genomic_DNA"/>
</dbReference>